<organism evidence="1">
    <name type="scientific">marine sediment metagenome</name>
    <dbReference type="NCBI Taxonomy" id="412755"/>
    <lineage>
        <taxon>unclassified sequences</taxon>
        <taxon>metagenomes</taxon>
        <taxon>ecological metagenomes</taxon>
    </lineage>
</organism>
<dbReference type="EMBL" id="LAZR01023896">
    <property type="protein sequence ID" value="KKL76942.1"/>
    <property type="molecule type" value="Genomic_DNA"/>
</dbReference>
<accession>A0A0F9HP98</accession>
<evidence type="ECO:0000313" key="1">
    <source>
        <dbReference type="EMBL" id="KKL76942.1"/>
    </source>
</evidence>
<dbReference type="AlphaFoldDB" id="A0A0F9HP98"/>
<name>A0A0F9HP98_9ZZZZ</name>
<sequence length="124" mass="14198">MARESNGVKAFVVDLTLVERSRWIGTYDTKTGKPIYEHVKTPVREVLIEWLYHRGLNLTYSEGGLEARRVCELIADAKHDKVTLNEDQYKRLKDATESALGLTFYEMPIVDRVLQAKETTLKVG</sequence>
<proteinExistence type="predicted"/>
<comment type="caution">
    <text evidence="1">The sequence shown here is derived from an EMBL/GenBank/DDBJ whole genome shotgun (WGS) entry which is preliminary data.</text>
</comment>
<gene>
    <name evidence="1" type="ORF">LCGC14_2039850</name>
</gene>
<reference evidence="1" key="1">
    <citation type="journal article" date="2015" name="Nature">
        <title>Complex archaea that bridge the gap between prokaryotes and eukaryotes.</title>
        <authorList>
            <person name="Spang A."/>
            <person name="Saw J.H."/>
            <person name="Jorgensen S.L."/>
            <person name="Zaremba-Niedzwiedzka K."/>
            <person name="Martijn J."/>
            <person name="Lind A.E."/>
            <person name="van Eijk R."/>
            <person name="Schleper C."/>
            <person name="Guy L."/>
            <person name="Ettema T.J."/>
        </authorList>
    </citation>
    <scope>NUCLEOTIDE SEQUENCE</scope>
</reference>
<protein>
    <submittedName>
        <fullName evidence="1">Uncharacterized protein</fullName>
    </submittedName>
</protein>